<reference evidence="8 9" key="1">
    <citation type="journal article" date="2013" name="Genome Announc.">
        <title>Draft genome sequence of Serratia sp. strain ATCC 39006, a model bacterium for analysis of the biosynthesis and regulation of prodigiosin, a carbapenem, and gas vesicles.</title>
        <authorList>
            <person name="Fineran P.C."/>
            <person name="Iglesias Cans M.C."/>
            <person name="Ramsay J.P."/>
            <person name="Wilf N.M."/>
            <person name="Cossyleon D."/>
            <person name="McNeil M.B."/>
            <person name="Williamson N.R."/>
            <person name="Monson R.E."/>
            <person name="Becher S.A."/>
            <person name="Stanton J.A."/>
            <person name="Brugger K."/>
            <person name="Brown S.D."/>
            <person name="Salmond G.P."/>
        </authorList>
    </citation>
    <scope>NUCLEOTIDE SEQUENCE [LARGE SCALE GENOMIC DNA]</scope>
    <source>
        <strain evidence="8">ATCC 39006</strain>
        <strain evidence="9">ATCC 39006 / SC 11482</strain>
    </source>
</reference>
<dbReference type="GO" id="GO:0009252">
    <property type="term" value="P:peptidoglycan biosynthetic process"/>
    <property type="evidence" value="ECO:0007669"/>
    <property type="project" value="TreeGrafter"/>
</dbReference>
<proteinExistence type="inferred from homology"/>
<evidence type="ECO:0000256" key="3">
    <source>
        <dbReference type="ARBA" id="ARBA00022729"/>
    </source>
</evidence>
<sequence length="249" mass="27914">MKKCQLSLLTVLVTGTLVASSAYAGEFALGGGIIGENSVYKGDDTHVDPFPFFSYESENFYFHGLGGGYYLWNDERNKLSLTASYFPFGFKPSDSSDAQVQKLDRRRSTLMAGIAYRHDEDWGTIRTSLVGDTLDNSNGLTGDLAYLYRFNMDDWSITPGVGVTWDSKNQNRYYYGVSDSESARSGLSSYNPNDSWSPYVELLANYKISQKWNAWVTSRYTHLADEVKNSPIVDKNYSLLFGAGVSYTF</sequence>
<dbReference type="InterPro" id="IPR010583">
    <property type="entry name" value="MipA"/>
</dbReference>
<keyword evidence="3 6" id="KW-0732">Signal</keyword>
<evidence type="ECO:0000256" key="1">
    <source>
        <dbReference type="ARBA" id="ARBA00004442"/>
    </source>
</evidence>
<gene>
    <name evidence="7" type="ORF">CWC46_14060</name>
    <name evidence="8" type="ORF">Ser39006_014065</name>
</gene>
<protein>
    <submittedName>
        <fullName evidence="8">MipA/OmpV family protein</fullName>
    </submittedName>
</protein>
<evidence type="ECO:0000256" key="4">
    <source>
        <dbReference type="ARBA" id="ARBA00023136"/>
    </source>
</evidence>
<comment type="subcellular location">
    <subcellularLocation>
        <location evidence="1">Cell outer membrane</location>
    </subcellularLocation>
</comment>
<reference evidence="8" key="4">
    <citation type="submission" date="2017-11" db="EMBL/GenBank/DDBJ databases">
        <title>Complete genome sequence of Serratia sp. ATCC 39006.</title>
        <authorList>
            <person name="Hampton H.G."/>
            <person name="Jackson S.A."/>
            <person name="Jauregui R."/>
            <person name="Poulter G.T.M."/>
            <person name="Salmond G.P.C."/>
            <person name="Fineran P.C."/>
        </authorList>
    </citation>
    <scope>NUCLEOTIDE SEQUENCE</scope>
    <source>
        <strain evidence="8">ATCC 39006</strain>
    </source>
</reference>
<accession>A0A2I5TKR6</accession>
<dbReference type="STRING" id="104623.Ser39006_02663"/>
<dbReference type="Pfam" id="PF06629">
    <property type="entry name" value="MipA"/>
    <property type="match status" value="1"/>
</dbReference>
<dbReference type="EMBL" id="CP025084">
    <property type="protein sequence ID" value="AUH05155.1"/>
    <property type="molecule type" value="Genomic_DNA"/>
</dbReference>
<feature type="chain" id="PRO_5036041072" evidence="6">
    <location>
        <begin position="25"/>
        <end position="249"/>
    </location>
</feature>
<dbReference type="Proteomes" id="UP000017700">
    <property type="component" value="Chromosome"/>
</dbReference>
<keyword evidence="9" id="KW-1185">Reference proteome</keyword>
<dbReference type="KEGG" id="serq:CWC46_14060"/>
<keyword evidence="4" id="KW-0472">Membrane</keyword>
<evidence type="ECO:0000256" key="6">
    <source>
        <dbReference type="SAM" id="SignalP"/>
    </source>
</evidence>
<feature type="signal peptide" evidence="6">
    <location>
        <begin position="1"/>
        <end position="24"/>
    </location>
</feature>
<dbReference type="RefSeq" id="WP_021015926.1">
    <property type="nucleotide sequence ID" value="NZ_CP025084.1"/>
</dbReference>
<evidence type="ECO:0000313" key="10">
    <source>
        <dbReference type="Proteomes" id="UP000233778"/>
    </source>
</evidence>
<evidence type="ECO:0000256" key="5">
    <source>
        <dbReference type="ARBA" id="ARBA00023237"/>
    </source>
</evidence>
<dbReference type="EMBL" id="CP025085">
    <property type="protein sequence ID" value="AUH00833.1"/>
    <property type="molecule type" value="Genomic_DNA"/>
</dbReference>
<dbReference type="PANTHER" id="PTHR38776">
    <property type="entry name" value="MLTA-INTERACTING PROTEIN-RELATED"/>
    <property type="match status" value="1"/>
</dbReference>
<organism evidence="8 9">
    <name type="scientific">Serratia sp. (strain ATCC 39006)</name>
    <name type="common">Prodigiosinella confusarubida</name>
    <dbReference type="NCBI Taxonomy" id="104623"/>
    <lineage>
        <taxon>Bacteria</taxon>
        <taxon>Pseudomonadati</taxon>
        <taxon>Pseudomonadota</taxon>
        <taxon>Gammaproteobacteria</taxon>
        <taxon>Enterobacterales</taxon>
        <taxon>Pectobacteriaceae</taxon>
        <taxon>Prodigiosinella</taxon>
    </lineage>
</organism>
<dbReference type="GO" id="GO:0009279">
    <property type="term" value="C:cell outer membrane"/>
    <property type="evidence" value="ECO:0007669"/>
    <property type="project" value="UniProtKB-SubCell"/>
</dbReference>
<dbReference type="OrthoDB" id="8562138at2"/>
<dbReference type="AlphaFoldDB" id="A0A2I5TKR6"/>
<dbReference type="KEGG" id="sera:Ser39006_014065"/>
<dbReference type="Proteomes" id="UP000233778">
    <property type="component" value="Chromosome"/>
</dbReference>
<reference evidence="7 10" key="3">
    <citation type="submission" date="2017-11" db="EMBL/GenBank/DDBJ databases">
        <title>Complete genome sequence of Serratia sp. ATCC 39006 LacA.</title>
        <authorList>
            <person name="Hampton H.G."/>
            <person name="Jackson S.A."/>
            <person name="Jauregui R."/>
            <person name="Poulter G.T.M."/>
            <person name="Salmond G.P.C."/>
            <person name="Fineran P.C."/>
        </authorList>
    </citation>
    <scope>NUCLEOTIDE SEQUENCE [LARGE SCALE GENOMIC DNA]</scope>
    <source>
        <strain evidence="7 10">ATCC 39006</strain>
    </source>
</reference>
<evidence type="ECO:0000313" key="8">
    <source>
        <dbReference type="EMBL" id="AUH05155.1"/>
    </source>
</evidence>
<evidence type="ECO:0000256" key="2">
    <source>
        <dbReference type="ARBA" id="ARBA00005722"/>
    </source>
</evidence>
<evidence type="ECO:0000313" key="7">
    <source>
        <dbReference type="EMBL" id="AUH00833.1"/>
    </source>
</evidence>
<evidence type="ECO:0000313" key="9">
    <source>
        <dbReference type="Proteomes" id="UP000017700"/>
    </source>
</evidence>
<name>A0A2I5TKR6_SERS3</name>
<dbReference type="PANTHER" id="PTHR38776:SF1">
    <property type="entry name" value="MLTA-INTERACTING PROTEIN-RELATED"/>
    <property type="match status" value="1"/>
</dbReference>
<reference evidence="8" key="2">
    <citation type="submission" date="2013-09" db="EMBL/GenBank/DDBJ databases">
        <authorList>
            <person name="Wang G."/>
            <person name="Yang Y."/>
            <person name="Su Y."/>
        </authorList>
    </citation>
    <scope>NUCLEOTIDE SEQUENCE</scope>
    <source>
        <strain evidence="8">ATCC 39006</strain>
    </source>
</reference>
<keyword evidence="5" id="KW-0998">Cell outer membrane</keyword>
<comment type="similarity">
    <text evidence="2">Belongs to the MipA/OmpV family.</text>
</comment>